<accession>A0A7J8J0W6</accession>
<dbReference type="AlphaFoldDB" id="A0A7J8J0W6"/>
<reference evidence="1 2" key="1">
    <citation type="journal article" date="2020" name="Nature">
        <title>Six reference-quality genomes reveal evolution of bat adaptations.</title>
        <authorList>
            <person name="Jebb D."/>
            <person name="Huang Z."/>
            <person name="Pippel M."/>
            <person name="Hughes G.M."/>
            <person name="Lavrichenko K."/>
            <person name="Devanna P."/>
            <person name="Winkler S."/>
            <person name="Jermiin L.S."/>
            <person name="Skirmuntt E.C."/>
            <person name="Katzourakis A."/>
            <person name="Burkitt-Gray L."/>
            <person name="Ray D.A."/>
            <person name="Sullivan K.A.M."/>
            <person name="Roscito J.G."/>
            <person name="Kirilenko B.M."/>
            <person name="Davalos L.M."/>
            <person name="Corthals A.P."/>
            <person name="Power M.L."/>
            <person name="Jones G."/>
            <person name="Ransome R.D."/>
            <person name="Dechmann D.K.N."/>
            <person name="Locatelli A.G."/>
            <person name="Puechmaille S.J."/>
            <person name="Fedrigo O."/>
            <person name="Jarvis E.D."/>
            <person name="Hiller M."/>
            <person name="Vernes S.C."/>
            <person name="Myers E.W."/>
            <person name="Teeling E.C."/>
        </authorList>
    </citation>
    <scope>NUCLEOTIDE SEQUENCE [LARGE SCALE GENOMIC DNA]</scope>
    <source>
        <strain evidence="1">MMolMol1</strain>
        <tissue evidence="1">Muscle</tissue>
    </source>
</reference>
<dbReference type="EMBL" id="JACASF010000003">
    <property type="protein sequence ID" value="KAF6490049.1"/>
    <property type="molecule type" value="Genomic_DNA"/>
</dbReference>
<name>A0A7J8J0W6_MOLMO</name>
<evidence type="ECO:0000313" key="1">
    <source>
        <dbReference type="EMBL" id="KAF6490049.1"/>
    </source>
</evidence>
<comment type="caution">
    <text evidence="1">The sequence shown here is derived from an EMBL/GenBank/DDBJ whole genome shotgun (WGS) entry which is preliminary data.</text>
</comment>
<protein>
    <submittedName>
        <fullName evidence="1">Uncharacterized protein</fullName>
    </submittedName>
</protein>
<sequence length="143" mass="15102">MSWVSVRPVAYLSFYWALHPSVTVAKGEATSETKVSEKERRFPAPAGAASSFCRSGASGSAPAALDGPPSLFEFLETKTSLPRPARIPLPPTGVSTPIPPGSLLSLLLISLLPLPAGLGSLPRKQLRLGFPEAPPLPLREFSD</sequence>
<proteinExistence type="predicted"/>
<dbReference type="Proteomes" id="UP000550707">
    <property type="component" value="Unassembled WGS sequence"/>
</dbReference>
<keyword evidence="2" id="KW-1185">Reference proteome</keyword>
<evidence type="ECO:0000313" key="2">
    <source>
        <dbReference type="Proteomes" id="UP000550707"/>
    </source>
</evidence>
<gene>
    <name evidence="1" type="ORF">HJG59_010415</name>
</gene>
<dbReference type="InParanoid" id="A0A7J8J0W6"/>
<organism evidence="1 2">
    <name type="scientific">Molossus molossus</name>
    <name type="common">Pallas' mastiff bat</name>
    <name type="synonym">Vespertilio molossus</name>
    <dbReference type="NCBI Taxonomy" id="27622"/>
    <lineage>
        <taxon>Eukaryota</taxon>
        <taxon>Metazoa</taxon>
        <taxon>Chordata</taxon>
        <taxon>Craniata</taxon>
        <taxon>Vertebrata</taxon>
        <taxon>Euteleostomi</taxon>
        <taxon>Mammalia</taxon>
        <taxon>Eutheria</taxon>
        <taxon>Laurasiatheria</taxon>
        <taxon>Chiroptera</taxon>
        <taxon>Yangochiroptera</taxon>
        <taxon>Molossidae</taxon>
        <taxon>Molossus</taxon>
    </lineage>
</organism>